<dbReference type="InterPro" id="IPR020845">
    <property type="entry name" value="AMP-binding_CS"/>
</dbReference>
<reference evidence="5 6" key="1">
    <citation type="submission" date="2024-04" db="EMBL/GenBank/DDBJ databases">
        <title>Tritrichomonas musculus Genome.</title>
        <authorList>
            <person name="Alves-Ferreira E."/>
            <person name="Grigg M."/>
            <person name="Lorenzi H."/>
            <person name="Galac M."/>
        </authorList>
    </citation>
    <scope>NUCLEOTIDE SEQUENCE [LARGE SCALE GENOMIC DNA]</scope>
    <source>
        <strain evidence="5 6">EAF2021</strain>
    </source>
</reference>
<dbReference type="Proteomes" id="UP001470230">
    <property type="component" value="Unassembled WGS sequence"/>
</dbReference>
<protein>
    <recommendedName>
        <fullName evidence="4">AMP-dependent synthetase/ligase domain-containing protein</fullName>
    </recommendedName>
</protein>
<dbReference type="SUPFAM" id="SSF56801">
    <property type="entry name" value="Acetyl-CoA synthetase-like"/>
    <property type="match status" value="1"/>
</dbReference>
<sequence>MGGIQSIEIPPKSIVLEEPSAENEGPVYRNLHCFVENGGKLIPTFRSQPESNTVIEVLRTSSVKFADLDCVGERVVNPDGSYGEYQYISYSEFYKNCAAFGRGLLELGLNRGDKVGIYSSNSRWWQTVAFGAYSVGLVIVPVYDSLGKDAAKYIVNHADCKVVVSSVFKYPLAVQLPKECQGLTQIIVMGDQVPQEPECPVPVTTCADILDKGFKSTAPNNFSGPDDIGVIMYTSGSTGTPKGCVLTQSAIVAGATGLGVVNMSDTPSDTFLSFLPLAHIYAMSVELMMYASGARVAFARGPVKYLIDDIQAMQPTIIVAVPRVLNRIYDAMNEQISKLPSFLQTVIRKAIDIKAEKTRHNIPHSLLSDMLLFSKFRAALGGRLRLIVNGGAPILDNVFRFLCATVTPNILQGYGLTEVSAGLAVQELPVWNPMTVGASSVACDVKLRRVEGADYDPRAPEEPAGELLVRGPILFREYYKQPELTKEVLVDGWFATGDVCKFTKEGQLQIIDRAKQLVKLSQGEYLSLTTLSDNYSMADVATFVYVYADSRHDQPIAVVFPKKEKIAEWQARGITDIQHSDVVKQEILESLAKIHKLMEMRGFERISDIVIELEEPTNENGLMTPSMKPQYATFKRRFGEDLEACYRRVEERKQKEKEAAQEHQQEQHQEKPSNQ</sequence>
<dbReference type="PROSITE" id="PS00455">
    <property type="entry name" value="AMP_BINDING"/>
    <property type="match status" value="1"/>
</dbReference>
<evidence type="ECO:0000256" key="2">
    <source>
        <dbReference type="ARBA" id="ARBA00022840"/>
    </source>
</evidence>
<organism evidence="5 6">
    <name type="scientific">Tritrichomonas musculus</name>
    <dbReference type="NCBI Taxonomy" id="1915356"/>
    <lineage>
        <taxon>Eukaryota</taxon>
        <taxon>Metamonada</taxon>
        <taxon>Parabasalia</taxon>
        <taxon>Tritrichomonadida</taxon>
        <taxon>Tritrichomonadidae</taxon>
        <taxon>Tritrichomonas</taxon>
    </lineage>
</organism>
<evidence type="ECO:0000313" key="5">
    <source>
        <dbReference type="EMBL" id="KAK8866684.1"/>
    </source>
</evidence>
<evidence type="ECO:0000313" key="6">
    <source>
        <dbReference type="Proteomes" id="UP001470230"/>
    </source>
</evidence>
<dbReference type="Pfam" id="PF00501">
    <property type="entry name" value="AMP-binding"/>
    <property type="match status" value="1"/>
</dbReference>
<comment type="caution">
    <text evidence="5">The sequence shown here is derived from an EMBL/GenBank/DDBJ whole genome shotgun (WGS) entry which is preliminary data.</text>
</comment>
<evidence type="ECO:0000256" key="3">
    <source>
        <dbReference type="SAM" id="MobiDB-lite"/>
    </source>
</evidence>
<proteinExistence type="predicted"/>
<feature type="domain" description="AMP-dependent synthetase/ligase" evidence="4">
    <location>
        <begin position="83"/>
        <end position="479"/>
    </location>
</feature>
<dbReference type="PANTHER" id="PTHR43272:SF33">
    <property type="entry name" value="AMP-BINDING DOMAIN-CONTAINING PROTEIN-RELATED"/>
    <property type="match status" value="1"/>
</dbReference>
<dbReference type="InterPro" id="IPR042099">
    <property type="entry name" value="ANL_N_sf"/>
</dbReference>
<keyword evidence="1" id="KW-0547">Nucleotide-binding</keyword>
<evidence type="ECO:0000256" key="1">
    <source>
        <dbReference type="ARBA" id="ARBA00022741"/>
    </source>
</evidence>
<dbReference type="Gene3D" id="3.40.50.12780">
    <property type="entry name" value="N-terminal domain of ligase-like"/>
    <property type="match status" value="1"/>
</dbReference>
<dbReference type="EMBL" id="JAPFFF010000015">
    <property type="protein sequence ID" value="KAK8866684.1"/>
    <property type="molecule type" value="Genomic_DNA"/>
</dbReference>
<evidence type="ECO:0000259" key="4">
    <source>
        <dbReference type="Pfam" id="PF00501"/>
    </source>
</evidence>
<gene>
    <name evidence="5" type="ORF">M9Y10_009651</name>
</gene>
<feature type="region of interest" description="Disordered" evidence="3">
    <location>
        <begin position="651"/>
        <end position="675"/>
    </location>
</feature>
<keyword evidence="2" id="KW-0067">ATP-binding</keyword>
<accession>A0ABR2INZ4</accession>
<dbReference type="InterPro" id="IPR000873">
    <property type="entry name" value="AMP-dep_synth/lig_dom"/>
</dbReference>
<keyword evidence="6" id="KW-1185">Reference proteome</keyword>
<dbReference type="PANTHER" id="PTHR43272">
    <property type="entry name" value="LONG-CHAIN-FATTY-ACID--COA LIGASE"/>
    <property type="match status" value="1"/>
</dbReference>
<name>A0ABR2INZ4_9EUKA</name>